<evidence type="ECO:0000256" key="4">
    <source>
        <dbReference type="ARBA" id="ARBA00022989"/>
    </source>
</evidence>
<feature type="compositionally biased region" description="Acidic residues" evidence="6">
    <location>
        <begin position="376"/>
        <end position="388"/>
    </location>
</feature>
<feature type="transmembrane region" description="Helical" evidence="7">
    <location>
        <begin position="270"/>
        <end position="290"/>
    </location>
</feature>
<dbReference type="RefSeq" id="WP_163716774.1">
    <property type="nucleotide sequence ID" value="NZ_BLKZ01000001.1"/>
</dbReference>
<name>A0A7I9YV11_MYCBU</name>
<evidence type="ECO:0000256" key="5">
    <source>
        <dbReference type="ARBA" id="ARBA00023136"/>
    </source>
</evidence>
<evidence type="ECO:0000313" key="8">
    <source>
        <dbReference type="EMBL" id="GFG92422.1"/>
    </source>
</evidence>
<keyword evidence="3 7" id="KW-0812">Transmembrane</keyword>
<feature type="transmembrane region" description="Helical" evidence="7">
    <location>
        <begin position="241"/>
        <end position="263"/>
    </location>
</feature>
<dbReference type="AlphaFoldDB" id="A0A7I9YV11"/>
<dbReference type="InterPro" id="IPR002549">
    <property type="entry name" value="AI-2E-like"/>
</dbReference>
<dbReference type="EMBL" id="BLKZ01000001">
    <property type="protein sequence ID" value="GFG92422.1"/>
    <property type="molecule type" value="Genomic_DNA"/>
</dbReference>
<feature type="transmembrane region" description="Helical" evidence="7">
    <location>
        <begin position="214"/>
        <end position="235"/>
    </location>
</feature>
<evidence type="ECO:0000256" key="3">
    <source>
        <dbReference type="ARBA" id="ARBA00022692"/>
    </source>
</evidence>
<dbReference type="PANTHER" id="PTHR21716:SF4">
    <property type="entry name" value="TRANSMEMBRANE PROTEIN 245"/>
    <property type="match status" value="1"/>
</dbReference>
<comment type="caution">
    <text evidence="8">The sequence shown here is derived from an EMBL/GenBank/DDBJ whole genome shotgun (WGS) entry which is preliminary data.</text>
</comment>
<dbReference type="Proteomes" id="UP000465360">
    <property type="component" value="Unassembled WGS sequence"/>
</dbReference>
<dbReference type="GO" id="GO:0016020">
    <property type="term" value="C:membrane"/>
    <property type="evidence" value="ECO:0007669"/>
    <property type="project" value="UniProtKB-SubCell"/>
</dbReference>
<evidence type="ECO:0000313" key="9">
    <source>
        <dbReference type="Proteomes" id="UP000465360"/>
    </source>
</evidence>
<accession>A0A7I9YV11</accession>
<evidence type="ECO:0000256" key="1">
    <source>
        <dbReference type="ARBA" id="ARBA00004141"/>
    </source>
</evidence>
<evidence type="ECO:0000256" key="2">
    <source>
        <dbReference type="ARBA" id="ARBA00009773"/>
    </source>
</evidence>
<feature type="transmembrane region" description="Helical" evidence="7">
    <location>
        <begin position="64"/>
        <end position="89"/>
    </location>
</feature>
<sequence>MNTEFTLTQKRALAIITLIALLFGAYFLRQYFVLIVVAAVFAYLFTPLFNWFNKRVNTGLSATFTLLSALAVVIVPVGLLVGLAIVQIARMVEHVADWVKATNPSELGQRTLQLANDLLARIPFAHVTVTEEQLRKAMVTVAQTAGEWLLHFLQNTAGSLAGAITSAIIFLYVFVALLTNQEKLRTLIGQLNPLGEEATDLYLKKMGSMVRGTVNGQFVIAFCQGVTGAASIYIAGFHHGFFIFAIVLTALSIIPLGGGIVTIPFGIGMILFGNIGGGIFVVLIHLLVVTNIDNFLRPILVPRDARLNSALMLLSVFAGISMFGPWGIIIGPVLMIMIVTTIDVYLAVYKGVELKPVEPKAGKRSWLSRGSRDDTDAGDTDADDTEDESAAKSAAE</sequence>
<protein>
    <submittedName>
        <fullName evidence="8">UPF0118 membrane protein</fullName>
    </submittedName>
</protein>
<feature type="transmembrane region" description="Helical" evidence="7">
    <location>
        <begin position="310"/>
        <end position="340"/>
    </location>
</feature>
<feature type="transmembrane region" description="Helical" evidence="7">
    <location>
        <begin position="12"/>
        <end position="28"/>
    </location>
</feature>
<evidence type="ECO:0000256" key="7">
    <source>
        <dbReference type="SAM" id="Phobius"/>
    </source>
</evidence>
<comment type="similarity">
    <text evidence="2">Belongs to the autoinducer-2 exporter (AI-2E) (TC 2.A.86) family.</text>
</comment>
<evidence type="ECO:0000256" key="6">
    <source>
        <dbReference type="SAM" id="MobiDB-lite"/>
    </source>
</evidence>
<proteinExistence type="inferred from homology"/>
<keyword evidence="9" id="KW-1185">Reference proteome</keyword>
<feature type="transmembrane region" description="Helical" evidence="7">
    <location>
        <begin position="157"/>
        <end position="178"/>
    </location>
</feature>
<feature type="transmembrane region" description="Helical" evidence="7">
    <location>
        <begin position="34"/>
        <end position="52"/>
    </location>
</feature>
<dbReference type="Pfam" id="PF01594">
    <property type="entry name" value="AI-2E_transport"/>
    <property type="match status" value="1"/>
</dbReference>
<dbReference type="PANTHER" id="PTHR21716">
    <property type="entry name" value="TRANSMEMBRANE PROTEIN"/>
    <property type="match status" value="1"/>
</dbReference>
<feature type="region of interest" description="Disordered" evidence="6">
    <location>
        <begin position="359"/>
        <end position="396"/>
    </location>
</feature>
<organism evidence="8 9">
    <name type="scientific">Mycobacterium bourgelatii</name>
    <dbReference type="NCBI Taxonomy" id="1273442"/>
    <lineage>
        <taxon>Bacteria</taxon>
        <taxon>Bacillati</taxon>
        <taxon>Actinomycetota</taxon>
        <taxon>Actinomycetes</taxon>
        <taxon>Mycobacteriales</taxon>
        <taxon>Mycobacteriaceae</taxon>
        <taxon>Mycobacterium</taxon>
    </lineage>
</organism>
<gene>
    <name evidence="8" type="ORF">MBOU_44640</name>
</gene>
<reference evidence="8 9" key="1">
    <citation type="journal article" date="2019" name="Emerg. Microbes Infect.">
        <title>Comprehensive subspecies identification of 175 nontuberculous mycobacteria species based on 7547 genomic profiles.</title>
        <authorList>
            <person name="Matsumoto Y."/>
            <person name="Kinjo T."/>
            <person name="Motooka D."/>
            <person name="Nabeya D."/>
            <person name="Jung N."/>
            <person name="Uechi K."/>
            <person name="Horii T."/>
            <person name="Iida T."/>
            <person name="Fujita J."/>
            <person name="Nakamura S."/>
        </authorList>
    </citation>
    <scope>NUCLEOTIDE SEQUENCE [LARGE SCALE GENOMIC DNA]</scope>
    <source>
        <strain evidence="8 9">JCM 30725</strain>
    </source>
</reference>
<comment type="subcellular location">
    <subcellularLocation>
        <location evidence="1">Membrane</location>
        <topology evidence="1">Multi-pass membrane protein</topology>
    </subcellularLocation>
</comment>
<keyword evidence="4 7" id="KW-1133">Transmembrane helix</keyword>
<keyword evidence="5 7" id="KW-0472">Membrane</keyword>